<dbReference type="Pfam" id="PF00583">
    <property type="entry name" value="Acetyltransf_1"/>
    <property type="match status" value="2"/>
</dbReference>
<evidence type="ECO:0000313" key="5">
    <source>
        <dbReference type="Proteomes" id="UP000535437"/>
    </source>
</evidence>
<protein>
    <submittedName>
        <fullName evidence="4">Ribosomal protein S18 acetylase RimI-like enzyme</fullName>
    </submittedName>
</protein>
<keyword evidence="4" id="KW-0687">Ribonucleoprotein</keyword>
<dbReference type="InterPro" id="IPR000182">
    <property type="entry name" value="GNAT_dom"/>
</dbReference>
<dbReference type="InterPro" id="IPR050680">
    <property type="entry name" value="YpeA/RimI_acetyltransf"/>
</dbReference>
<keyword evidence="5" id="KW-1185">Reference proteome</keyword>
<evidence type="ECO:0000313" key="4">
    <source>
        <dbReference type="EMBL" id="NYJ78062.1"/>
    </source>
</evidence>
<dbReference type="Proteomes" id="UP000535437">
    <property type="component" value="Unassembled WGS sequence"/>
</dbReference>
<feature type="domain" description="N-acetyltransferase" evidence="3">
    <location>
        <begin position="178"/>
        <end position="323"/>
    </location>
</feature>
<reference evidence="4 5" key="1">
    <citation type="submission" date="2020-07" db="EMBL/GenBank/DDBJ databases">
        <title>Sequencing the genomes of 1000 actinobacteria strains.</title>
        <authorList>
            <person name="Klenk H.-P."/>
        </authorList>
    </citation>
    <scope>NUCLEOTIDE SEQUENCE [LARGE SCALE GENOMIC DNA]</scope>
    <source>
        <strain evidence="4 5">DSM 15475</strain>
    </source>
</reference>
<sequence length="323" mass="34723">MAPAYRWSTIGTDDVDAWAQLTNHLAEVDGTEEFFSAQDLTEELTDGYTDPARDTVAVWDGETMVAAGRSWVKLTLDREGQAGSNLSGGVHAEHRGRGLGTALMEKLETRAAERLEQLHPGAPSYFGVGGALAGSVTEAFHASRGYAVVRWFNLMGRPTGTVAEADRALAAVSLPEGVTLRAPSAEDEERTFTAHRLAFADHWGSAPPERGLWAAGWGQSSNRHQASSLAVDAEGTVLAYCLCGQWVDRELYVNLLGTVPAGRGRGLGSAVLLHTIRAAARSGEYDVIELDVDSESPTGATRLYERLGFTGRHTQSAMRLRRG</sequence>
<dbReference type="PANTHER" id="PTHR43420">
    <property type="entry name" value="ACETYLTRANSFERASE"/>
    <property type="match status" value="1"/>
</dbReference>
<keyword evidence="4" id="KW-0689">Ribosomal protein</keyword>
<evidence type="ECO:0000259" key="3">
    <source>
        <dbReference type="PROSITE" id="PS51186"/>
    </source>
</evidence>
<feature type="domain" description="N-acetyltransferase" evidence="3">
    <location>
        <begin position="5"/>
        <end position="181"/>
    </location>
</feature>
<evidence type="ECO:0000256" key="2">
    <source>
        <dbReference type="ARBA" id="ARBA00023315"/>
    </source>
</evidence>
<keyword evidence="1" id="KW-0808">Transferase</keyword>
<dbReference type="SUPFAM" id="SSF55729">
    <property type="entry name" value="Acyl-CoA N-acyltransferases (Nat)"/>
    <property type="match status" value="2"/>
</dbReference>
<accession>A0A7Z0GL83</accession>
<name>A0A7Z0GL83_9MICC</name>
<organism evidence="4 5">
    <name type="scientific">Nesterenkonia xinjiangensis</name>
    <dbReference type="NCBI Taxonomy" id="225327"/>
    <lineage>
        <taxon>Bacteria</taxon>
        <taxon>Bacillati</taxon>
        <taxon>Actinomycetota</taxon>
        <taxon>Actinomycetes</taxon>
        <taxon>Micrococcales</taxon>
        <taxon>Micrococcaceae</taxon>
        <taxon>Nesterenkonia</taxon>
    </lineage>
</organism>
<keyword evidence="2" id="KW-0012">Acyltransferase</keyword>
<dbReference type="AlphaFoldDB" id="A0A7Z0GL83"/>
<dbReference type="PANTHER" id="PTHR43420:SF47">
    <property type="entry name" value="N-ACETYLTRANSFERASE DOMAIN-CONTAINING PROTEIN"/>
    <property type="match status" value="1"/>
</dbReference>
<dbReference type="GO" id="GO:0005840">
    <property type="term" value="C:ribosome"/>
    <property type="evidence" value="ECO:0007669"/>
    <property type="project" value="UniProtKB-KW"/>
</dbReference>
<comment type="caution">
    <text evidence="4">The sequence shown here is derived from an EMBL/GenBank/DDBJ whole genome shotgun (WGS) entry which is preliminary data.</text>
</comment>
<dbReference type="RefSeq" id="WP_179541455.1">
    <property type="nucleotide sequence ID" value="NZ_BAAALL010000002.1"/>
</dbReference>
<evidence type="ECO:0000256" key="1">
    <source>
        <dbReference type="ARBA" id="ARBA00022679"/>
    </source>
</evidence>
<dbReference type="CDD" id="cd04301">
    <property type="entry name" value="NAT_SF"/>
    <property type="match status" value="2"/>
</dbReference>
<dbReference type="GO" id="GO:0016747">
    <property type="term" value="F:acyltransferase activity, transferring groups other than amino-acyl groups"/>
    <property type="evidence" value="ECO:0007669"/>
    <property type="project" value="InterPro"/>
</dbReference>
<gene>
    <name evidence="4" type="ORF">HNR09_001473</name>
</gene>
<dbReference type="EMBL" id="JACCFY010000001">
    <property type="protein sequence ID" value="NYJ78062.1"/>
    <property type="molecule type" value="Genomic_DNA"/>
</dbReference>
<dbReference type="Gene3D" id="3.40.630.30">
    <property type="match status" value="1"/>
</dbReference>
<dbReference type="InterPro" id="IPR016181">
    <property type="entry name" value="Acyl_CoA_acyltransferase"/>
</dbReference>
<dbReference type="PROSITE" id="PS51186">
    <property type="entry name" value="GNAT"/>
    <property type="match status" value="2"/>
</dbReference>
<proteinExistence type="predicted"/>